<dbReference type="InterPro" id="IPR022085">
    <property type="entry name" value="OpdG"/>
</dbReference>
<organism evidence="1 2">
    <name type="scientific">Massarina eburnea CBS 473.64</name>
    <dbReference type="NCBI Taxonomy" id="1395130"/>
    <lineage>
        <taxon>Eukaryota</taxon>
        <taxon>Fungi</taxon>
        <taxon>Dikarya</taxon>
        <taxon>Ascomycota</taxon>
        <taxon>Pezizomycotina</taxon>
        <taxon>Dothideomycetes</taxon>
        <taxon>Pleosporomycetidae</taxon>
        <taxon>Pleosporales</taxon>
        <taxon>Massarineae</taxon>
        <taxon>Massarinaceae</taxon>
        <taxon>Massarina</taxon>
    </lineage>
</organism>
<accession>A0A6A6RPB0</accession>
<dbReference type="Pfam" id="PF12311">
    <property type="entry name" value="DUF3632"/>
    <property type="match status" value="1"/>
</dbReference>
<dbReference type="Proteomes" id="UP000799753">
    <property type="component" value="Unassembled WGS sequence"/>
</dbReference>
<dbReference type="PANTHER" id="PTHR38797">
    <property type="entry name" value="NUCLEAR PORE COMPLEX PROTEIN NUP85-RELATED"/>
    <property type="match status" value="1"/>
</dbReference>
<name>A0A6A6RPB0_9PLEO</name>
<evidence type="ECO:0000313" key="1">
    <source>
        <dbReference type="EMBL" id="KAF2637409.1"/>
    </source>
</evidence>
<dbReference type="AlphaFoldDB" id="A0A6A6RPB0"/>
<dbReference type="PANTHER" id="PTHR38797:SF6">
    <property type="match status" value="1"/>
</dbReference>
<reference evidence="1" key="1">
    <citation type="journal article" date="2020" name="Stud. Mycol.">
        <title>101 Dothideomycetes genomes: a test case for predicting lifestyles and emergence of pathogens.</title>
        <authorList>
            <person name="Haridas S."/>
            <person name="Albert R."/>
            <person name="Binder M."/>
            <person name="Bloem J."/>
            <person name="Labutti K."/>
            <person name="Salamov A."/>
            <person name="Andreopoulos B."/>
            <person name="Baker S."/>
            <person name="Barry K."/>
            <person name="Bills G."/>
            <person name="Bluhm B."/>
            <person name="Cannon C."/>
            <person name="Castanera R."/>
            <person name="Culley D."/>
            <person name="Daum C."/>
            <person name="Ezra D."/>
            <person name="Gonzalez J."/>
            <person name="Henrissat B."/>
            <person name="Kuo A."/>
            <person name="Liang C."/>
            <person name="Lipzen A."/>
            <person name="Lutzoni F."/>
            <person name="Magnuson J."/>
            <person name="Mondo S."/>
            <person name="Nolan M."/>
            <person name="Ohm R."/>
            <person name="Pangilinan J."/>
            <person name="Park H.-J."/>
            <person name="Ramirez L."/>
            <person name="Alfaro M."/>
            <person name="Sun H."/>
            <person name="Tritt A."/>
            <person name="Yoshinaga Y."/>
            <person name="Zwiers L.-H."/>
            <person name="Turgeon B."/>
            <person name="Goodwin S."/>
            <person name="Spatafora J."/>
            <person name="Crous P."/>
            <person name="Grigoriev I."/>
        </authorList>
    </citation>
    <scope>NUCLEOTIDE SEQUENCE</scope>
    <source>
        <strain evidence="1">CBS 473.64</strain>
    </source>
</reference>
<sequence length="292" mass="33089">MTHQELQIISSLTQPDASVETAIRQLLDLTSAAASSTTVSVSDALFKHLNNTWHSLMEDVVANTAPAQQTALVEFVRTLQQQKVINPATGDQLLFDQDYNKAVWTEVPNFGINVADEWNFDPGASSPDPEEESQYYNKIAFLAQLTSSPANFVPDAENQPGPFDFSLYALWSFRHAFEGPAERRVPSTTLLRAASLWMIYAADRLRANVQIKRDFRHKASNSNPAQEGDGYLKQNKKWVGFNQERWEIWVKGLENGREVEDDEARGLVERALKEVERVEDQGWRVKDEEKFA</sequence>
<dbReference type="InterPro" id="IPR053204">
    <property type="entry name" value="Oxopyrrolidines_Biosynth-assoc"/>
</dbReference>
<dbReference type="OrthoDB" id="3350591at2759"/>
<gene>
    <name evidence="1" type="ORF">P280DRAFT_102974</name>
</gene>
<keyword evidence="2" id="KW-1185">Reference proteome</keyword>
<proteinExistence type="predicted"/>
<protein>
    <submittedName>
        <fullName evidence="1">Uncharacterized protein</fullName>
    </submittedName>
</protein>
<evidence type="ECO:0000313" key="2">
    <source>
        <dbReference type="Proteomes" id="UP000799753"/>
    </source>
</evidence>
<dbReference type="EMBL" id="MU006793">
    <property type="protein sequence ID" value="KAF2637409.1"/>
    <property type="molecule type" value="Genomic_DNA"/>
</dbReference>